<keyword evidence="2" id="KW-0812">Transmembrane</keyword>
<evidence type="ECO:0000313" key="3">
    <source>
        <dbReference type="EMBL" id="EPB70183.1"/>
    </source>
</evidence>
<keyword evidence="2" id="KW-0472">Membrane</keyword>
<name>A0A0D6LG68_9BILA</name>
<feature type="region of interest" description="Disordered" evidence="1">
    <location>
        <begin position="149"/>
        <end position="175"/>
    </location>
</feature>
<feature type="transmembrane region" description="Helical" evidence="2">
    <location>
        <begin position="58"/>
        <end position="78"/>
    </location>
</feature>
<evidence type="ECO:0000256" key="2">
    <source>
        <dbReference type="SAM" id="Phobius"/>
    </source>
</evidence>
<feature type="compositionally biased region" description="Basic and acidic residues" evidence="1">
    <location>
        <begin position="1"/>
        <end position="16"/>
    </location>
</feature>
<keyword evidence="4" id="KW-1185">Reference proteome</keyword>
<protein>
    <submittedName>
        <fullName evidence="3">Uncharacterized protein</fullName>
    </submittedName>
</protein>
<accession>A0A0D6LG68</accession>
<proteinExistence type="predicted"/>
<evidence type="ECO:0000256" key="1">
    <source>
        <dbReference type="SAM" id="MobiDB-lite"/>
    </source>
</evidence>
<dbReference type="EMBL" id="KE125217">
    <property type="protein sequence ID" value="EPB70183.1"/>
    <property type="molecule type" value="Genomic_DNA"/>
</dbReference>
<gene>
    <name evidence="3" type="ORF">ANCCEY_10737</name>
</gene>
<feature type="region of interest" description="Disordered" evidence="1">
    <location>
        <begin position="1"/>
        <end position="30"/>
    </location>
</feature>
<dbReference type="Proteomes" id="UP000054495">
    <property type="component" value="Unassembled WGS sequence"/>
</dbReference>
<organism evidence="3 4">
    <name type="scientific">Ancylostoma ceylanicum</name>
    <dbReference type="NCBI Taxonomy" id="53326"/>
    <lineage>
        <taxon>Eukaryota</taxon>
        <taxon>Metazoa</taxon>
        <taxon>Ecdysozoa</taxon>
        <taxon>Nematoda</taxon>
        <taxon>Chromadorea</taxon>
        <taxon>Rhabditida</taxon>
        <taxon>Rhabditina</taxon>
        <taxon>Rhabditomorpha</taxon>
        <taxon>Strongyloidea</taxon>
        <taxon>Ancylostomatidae</taxon>
        <taxon>Ancylostomatinae</taxon>
        <taxon>Ancylostoma</taxon>
    </lineage>
</organism>
<sequence>MDPVSLKDHKPTKKPEPAASTSTQAPAPPTASKINVTVNYIQFHTGQAPVYVNKHTQAVVVAVIEGLILGAILALVIFRCYRRSKLRAAGLYPSSSDYPPSGMRNSVYYDNGGSLNYPRSMYILLSNLIFDFTNSINYCRPASRNSVIPPARRSTTSAARRPANETATTHGHAKFGASFDDHTTRYHHNACAVELLARSTGSGSGSARPKHYG</sequence>
<dbReference type="AlphaFoldDB" id="A0A0D6LG68"/>
<keyword evidence="2" id="KW-1133">Transmembrane helix</keyword>
<feature type="compositionally biased region" description="Low complexity" evidence="1">
    <location>
        <begin position="149"/>
        <end position="161"/>
    </location>
</feature>
<evidence type="ECO:0000313" key="4">
    <source>
        <dbReference type="Proteomes" id="UP000054495"/>
    </source>
</evidence>
<reference evidence="3 4" key="1">
    <citation type="submission" date="2013-05" db="EMBL/GenBank/DDBJ databases">
        <title>Draft genome of the parasitic nematode Anyclostoma ceylanicum.</title>
        <authorList>
            <person name="Mitreva M."/>
        </authorList>
    </citation>
    <scope>NUCLEOTIDE SEQUENCE [LARGE SCALE GENOMIC DNA]</scope>
</reference>